<dbReference type="HOGENOM" id="CLU_052779_0_1_10"/>
<comment type="cofactor">
    <cofactor evidence="10">
        <name>Mg(2+)</name>
        <dbReference type="ChEBI" id="CHEBI:18420"/>
    </cofactor>
    <cofactor evidence="10">
        <name>Mn(2+)</name>
        <dbReference type="ChEBI" id="CHEBI:29035"/>
    </cofactor>
</comment>
<dbReference type="GO" id="GO:0003677">
    <property type="term" value="F:DNA binding"/>
    <property type="evidence" value="ECO:0007669"/>
    <property type="project" value="UniProtKB-KW"/>
</dbReference>
<dbReference type="RefSeq" id="WP_007574967.1">
    <property type="nucleotide sequence ID" value="NZ_BPTS01000002.1"/>
</dbReference>
<dbReference type="STRING" id="688246.Premu_2021"/>
<dbReference type="CDD" id="cd09634">
    <property type="entry name" value="Cas1_I-II-III"/>
    <property type="match status" value="1"/>
</dbReference>
<feature type="binding site" evidence="10">
    <location>
        <position position="163"/>
    </location>
    <ligand>
        <name>Mn(2+)</name>
        <dbReference type="ChEBI" id="CHEBI:29035"/>
    </ligand>
</feature>
<keyword evidence="2 10" id="KW-0479">Metal-binding</keyword>
<evidence type="ECO:0000313" key="11">
    <source>
        <dbReference type="EMBL" id="EGN57418.1"/>
    </source>
</evidence>
<dbReference type="NCBIfam" id="TIGR00287">
    <property type="entry name" value="cas1"/>
    <property type="match status" value="1"/>
</dbReference>
<dbReference type="PANTHER" id="PTHR34353:SF2">
    <property type="entry name" value="CRISPR-ASSOCIATED ENDONUCLEASE CAS1 1"/>
    <property type="match status" value="1"/>
</dbReference>
<feature type="binding site" evidence="10">
    <location>
        <position position="228"/>
    </location>
    <ligand>
        <name>Mn(2+)</name>
        <dbReference type="ChEBI" id="CHEBI:29035"/>
    </ligand>
</feature>
<dbReference type="GO" id="GO:0051607">
    <property type="term" value="P:defense response to virus"/>
    <property type="evidence" value="ECO:0007669"/>
    <property type="project" value="UniProtKB-UniRule"/>
</dbReference>
<comment type="subunit">
    <text evidence="9 10">Homodimer, forms a heterotetramer with a Cas2 homodimer.</text>
</comment>
<dbReference type="GO" id="GO:0016787">
    <property type="term" value="F:hydrolase activity"/>
    <property type="evidence" value="ECO:0007669"/>
    <property type="project" value="UniProtKB-KW"/>
</dbReference>
<reference evidence="12" key="1">
    <citation type="journal article" date="2011" name="Stand. Genomic Sci.">
        <title>Non-contiguous finished genome sequence of the opportunistic oral pathogen Prevotella multisaccharivorax type strain (PPPA20).</title>
        <authorList>
            <person name="Pati A."/>
            <person name="Gronow S."/>
            <person name="Lu M."/>
            <person name="Lapidus A."/>
            <person name="Nolan M."/>
            <person name="Lucas S."/>
            <person name="Hammon N."/>
            <person name="Deshpande S."/>
            <person name="Cheng J.F."/>
            <person name="Tapia R."/>
            <person name="Han C."/>
            <person name="Goodwin L."/>
            <person name="Pitluck S."/>
            <person name="Liolios K."/>
            <person name="Pagani I."/>
            <person name="Mavromatis K."/>
            <person name="Mikhailova N."/>
            <person name="Huntemann M."/>
            <person name="Chen A."/>
            <person name="Palaniappan K."/>
            <person name="Land M."/>
            <person name="Hauser L."/>
            <person name="Detter J.C."/>
            <person name="Brambilla E.M."/>
            <person name="Rohde M."/>
            <person name="Goker M."/>
            <person name="Woyke T."/>
            <person name="Bristow J."/>
            <person name="Eisen J.A."/>
            <person name="Markowitz V."/>
            <person name="Hugenholtz P."/>
            <person name="Kyrpides N.C."/>
            <person name="Klenk H.P."/>
            <person name="Ivanova N."/>
        </authorList>
    </citation>
    <scope>NUCLEOTIDE SEQUENCE [LARGE SCALE GENOMIC DNA]</scope>
    <source>
        <strain evidence="12">DSM 17128</strain>
    </source>
</reference>
<keyword evidence="7 10" id="KW-0238">DNA-binding</keyword>
<keyword evidence="4 10" id="KW-0378">Hydrolase</keyword>
<dbReference type="InterPro" id="IPR042206">
    <property type="entry name" value="CRISPR-assoc_Cas1_C"/>
</dbReference>
<dbReference type="EMBL" id="GL945017">
    <property type="protein sequence ID" value="EGN57418.1"/>
    <property type="molecule type" value="Genomic_DNA"/>
</dbReference>
<dbReference type="InterPro" id="IPR050646">
    <property type="entry name" value="Cas1"/>
</dbReference>
<keyword evidence="1 10" id="KW-0540">Nuclease</keyword>
<proteinExistence type="inferred from homology"/>
<evidence type="ECO:0000256" key="9">
    <source>
        <dbReference type="ARBA" id="ARBA00038592"/>
    </source>
</evidence>
<comment type="function">
    <text evidence="10">CRISPR (clustered regularly interspaced short palindromic repeat), is an adaptive immune system that provides protection against mobile genetic elements (viruses, transposable elements and conjugative plasmids). CRISPR clusters contain spacers, sequences complementary to antecedent mobile elements, and target invading nucleic acids. CRISPR clusters are transcribed and processed into CRISPR RNA (crRNA). Acts as a dsDNA endonuclease. Involved in the integration of spacer DNA into the CRISPR cassette.</text>
</comment>
<keyword evidence="5 10" id="KW-0460">Magnesium</keyword>
<dbReference type="Pfam" id="PF01867">
    <property type="entry name" value="Cas_Cas1"/>
    <property type="match status" value="1"/>
</dbReference>
<name>F8N7A2_9BACT</name>
<dbReference type="Proteomes" id="UP000002772">
    <property type="component" value="Unassembled WGS sequence"/>
</dbReference>
<dbReference type="InterPro" id="IPR002729">
    <property type="entry name" value="CRISPR-assoc_Cas1"/>
</dbReference>
<evidence type="ECO:0000256" key="7">
    <source>
        <dbReference type="ARBA" id="ARBA00023125"/>
    </source>
</evidence>
<dbReference type="EC" id="3.1.-.-" evidence="10"/>
<keyword evidence="12" id="KW-1185">Reference proteome</keyword>
<comment type="similarity">
    <text evidence="10">Belongs to the CRISPR-associated endonuclease Cas1 family.</text>
</comment>
<dbReference type="GO" id="GO:0043571">
    <property type="term" value="P:maintenance of CRISPR repeat elements"/>
    <property type="evidence" value="ECO:0007669"/>
    <property type="project" value="UniProtKB-UniRule"/>
</dbReference>
<gene>
    <name evidence="10" type="primary">cas1</name>
    <name evidence="11" type="ORF">Premu_2021</name>
</gene>
<organism evidence="11 12">
    <name type="scientific">Hallella multisaccharivorax DSM 17128</name>
    <dbReference type="NCBI Taxonomy" id="688246"/>
    <lineage>
        <taxon>Bacteria</taxon>
        <taxon>Pseudomonadati</taxon>
        <taxon>Bacteroidota</taxon>
        <taxon>Bacteroidia</taxon>
        <taxon>Bacteroidales</taxon>
        <taxon>Prevotellaceae</taxon>
        <taxon>Hallella</taxon>
    </lineage>
</organism>
<evidence type="ECO:0000256" key="8">
    <source>
        <dbReference type="ARBA" id="ARBA00023211"/>
    </source>
</evidence>
<evidence type="ECO:0000256" key="10">
    <source>
        <dbReference type="HAMAP-Rule" id="MF_01470"/>
    </source>
</evidence>
<dbReference type="GO" id="GO:0004519">
    <property type="term" value="F:endonuclease activity"/>
    <property type="evidence" value="ECO:0007669"/>
    <property type="project" value="UniProtKB-UniRule"/>
</dbReference>
<dbReference type="PANTHER" id="PTHR34353">
    <property type="entry name" value="CRISPR-ASSOCIATED ENDONUCLEASE CAS1 1"/>
    <property type="match status" value="1"/>
</dbReference>
<dbReference type="Gene3D" id="3.100.10.20">
    <property type="entry name" value="CRISPR-associated endonuclease Cas1, N-terminal domain"/>
    <property type="match status" value="1"/>
</dbReference>
<dbReference type="OrthoDB" id="9803119at2"/>
<sequence>MELILNTYGVSLNRDNEGFVITTQDGRQRIPATGIDSIQISRGAQITSDAVMLAVEKEIEVMFMDRSGNPIGRIWSPRYGSISTIRKGQLNFVYSHEAVDWIKETICQKIENQQALMLLFNTDSEQEVFTQKNIARLEDYRSKIRALQGEIVNDIAPTLRGWEGQASRIYFATINHFLPEAMRFSERSQHPATDVANAFLNYGYGILYGRIEGALIKAGVDPYIGVLHRDDYNRPVLVFDIIELYRIWVDYVVYTLLAQNVVTEEFYSVRDDGSYWLEPLGRRVLIQSLNDYMDEVITVRGVTRSRLTTLSLYVQSLAQKFKVLCHVLPPSANANP</sequence>
<accession>F8N7A2</accession>
<keyword evidence="6 10" id="KW-0051">Antiviral defense</keyword>
<dbReference type="GO" id="GO:0046872">
    <property type="term" value="F:metal ion binding"/>
    <property type="evidence" value="ECO:0007669"/>
    <property type="project" value="UniProtKB-UniRule"/>
</dbReference>
<dbReference type="InterPro" id="IPR042211">
    <property type="entry name" value="CRISPR-assoc_Cas1_N"/>
</dbReference>
<evidence type="ECO:0000256" key="4">
    <source>
        <dbReference type="ARBA" id="ARBA00022801"/>
    </source>
</evidence>
<keyword evidence="3 10" id="KW-0255">Endonuclease</keyword>
<feature type="binding site" evidence="10">
    <location>
        <position position="243"/>
    </location>
    <ligand>
        <name>Mn(2+)</name>
        <dbReference type="ChEBI" id="CHEBI:29035"/>
    </ligand>
</feature>
<evidence type="ECO:0000256" key="6">
    <source>
        <dbReference type="ARBA" id="ARBA00023118"/>
    </source>
</evidence>
<dbReference type="HAMAP" id="MF_01470">
    <property type="entry name" value="Cas1"/>
    <property type="match status" value="1"/>
</dbReference>
<keyword evidence="8 10" id="KW-0464">Manganese</keyword>
<evidence type="ECO:0000256" key="3">
    <source>
        <dbReference type="ARBA" id="ARBA00022759"/>
    </source>
</evidence>
<evidence type="ECO:0000256" key="5">
    <source>
        <dbReference type="ARBA" id="ARBA00022842"/>
    </source>
</evidence>
<dbReference type="AlphaFoldDB" id="F8N7A2"/>
<protein>
    <recommendedName>
        <fullName evidence="10">CRISPR-associated endonuclease Cas1</fullName>
        <ecNumber evidence="10">3.1.-.-</ecNumber>
    </recommendedName>
</protein>
<dbReference type="Gene3D" id="1.20.120.920">
    <property type="entry name" value="CRISPR-associated endonuclease Cas1, C-terminal domain"/>
    <property type="match status" value="1"/>
</dbReference>
<evidence type="ECO:0000256" key="2">
    <source>
        <dbReference type="ARBA" id="ARBA00022723"/>
    </source>
</evidence>
<dbReference type="eggNOG" id="COG1518">
    <property type="taxonomic scope" value="Bacteria"/>
</dbReference>
<evidence type="ECO:0000313" key="12">
    <source>
        <dbReference type="Proteomes" id="UP000002772"/>
    </source>
</evidence>
<evidence type="ECO:0000256" key="1">
    <source>
        <dbReference type="ARBA" id="ARBA00022722"/>
    </source>
</evidence>